<name>A0A4R0YWB1_9GAMM</name>
<dbReference type="Proteomes" id="UP000291822">
    <property type="component" value="Unassembled WGS sequence"/>
</dbReference>
<evidence type="ECO:0000313" key="2">
    <source>
        <dbReference type="EMBL" id="TCI12821.1"/>
    </source>
</evidence>
<gene>
    <name evidence="2" type="ORF">EZM97_05690</name>
</gene>
<protein>
    <submittedName>
        <fullName evidence="2">Uncharacterized protein</fullName>
    </submittedName>
</protein>
<sequence>MKALLLAALLSVPSMPALAQDHREFLSWYNGWTVHTIWGVGKISGSYVGTKIKCGSVSIPVRPVYDTHQRTAPPTEEQSSDFAAKANFALLHSLEANGTKCQFEFVADKS</sequence>
<evidence type="ECO:0000256" key="1">
    <source>
        <dbReference type="SAM" id="SignalP"/>
    </source>
</evidence>
<proteinExistence type="predicted"/>
<feature type="signal peptide" evidence="1">
    <location>
        <begin position="1"/>
        <end position="19"/>
    </location>
</feature>
<feature type="chain" id="PRO_5020645380" evidence="1">
    <location>
        <begin position="20"/>
        <end position="110"/>
    </location>
</feature>
<reference evidence="2 3" key="1">
    <citation type="submission" date="2019-02" db="EMBL/GenBank/DDBJ databases">
        <title>Dyella amyloliquefaciens sp. nov., isolated from forest soil.</title>
        <authorList>
            <person name="Gao Z.-H."/>
            <person name="Qiu L.-H."/>
        </authorList>
    </citation>
    <scope>NUCLEOTIDE SEQUENCE [LARGE SCALE GENOMIC DNA]</scope>
    <source>
        <strain evidence="2 3">KACC 12747</strain>
    </source>
</reference>
<comment type="caution">
    <text evidence="2">The sequence shown here is derived from an EMBL/GenBank/DDBJ whole genome shotgun (WGS) entry which is preliminary data.</text>
</comment>
<dbReference type="AlphaFoldDB" id="A0A4R0YWB1"/>
<dbReference type="RefSeq" id="WP_131150400.1">
    <property type="nucleotide sequence ID" value="NZ_SJTG01000001.1"/>
</dbReference>
<evidence type="ECO:0000313" key="3">
    <source>
        <dbReference type="Proteomes" id="UP000291822"/>
    </source>
</evidence>
<dbReference type="EMBL" id="SJTG01000001">
    <property type="protein sequence ID" value="TCI12821.1"/>
    <property type="molecule type" value="Genomic_DNA"/>
</dbReference>
<keyword evidence="3" id="KW-1185">Reference proteome</keyword>
<accession>A0A4R0YWB1</accession>
<organism evidence="2 3">
    <name type="scientific">Dyella soli</name>
    <dbReference type="NCBI Taxonomy" id="522319"/>
    <lineage>
        <taxon>Bacteria</taxon>
        <taxon>Pseudomonadati</taxon>
        <taxon>Pseudomonadota</taxon>
        <taxon>Gammaproteobacteria</taxon>
        <taxon>Lysobacterales</taxon>
        <taxon>Rhodanobacteraceae</taxon>
        <taxon>Dyella</taxon>
    </lineage>
</organism>
<keyword evidence="1" id="KW-0732">Signal</keyword>